<keyword evidence="6" id="KW-0560">Oxidoreductase</keyword>
<comment type="function">
    <text evidence="1">Thiol-specific peroxidase that catalyzes the reduction of hydrogen peroxide and organic hydroperoxides to water and alcohols, respectively. Plays a role in cell protection against oxidative stress by detoxifying peroxides and as sensor of hydrogen peroxide-mediated signaling events.</text>
</comment>
<evidence type="ECO:0000256" key="11">
    <source>
        <dbReference type="ARBA" id="ARBA00042639"/>
    </source>
</evidence>
<evidence type="ECO:0000256" key="6">
    <source>
        <dbReference type="ARBA" id="ARBA00023002"/>
    </source>
</evidence>
<evidence type="ECO:0000313" key="15">
    <source>
        <dbReference type="EMBL" id="TFZ84008.1"/>
    </source>
</evidence>
<name>A0A4Z0FBW8_9GAMM</name>
<evidence type="ECO:0000256" key="4">
    <source>
        <dbReference type="ARBA" id="ARBA00022559"/>
    </source>
</evidence>
<dbReference type="OrthoDB" id="9812811at2"/>
<keyword evidence="7" id="KW-1015">Disulfide bond</keyword>
<evidence type="ECO:0000256" key="9">
    <source>
        <dbReference type="ARBA" id="ARBA00032824"/>
    </source>
</evidence>
<dbReference type="EMBL" id="SRIO01000001">
    <property type="protein sequence ID" value="TFZ84008.1"/>
    <property type="molecule type" value="Genomic_DNA"/>
</dbReference>
<dbReference type="GO" id="GO:0045454">
    <property type="term" value="P:cell redox homeostasis"/>
    <property type="evidence" value="ECO:0007669"/>
    <property type="project" value="TreeGrafter"/>
</dbReference>
<keyword evidence="16" id="KW-1185">Reference proteome</keyword>
<proteinExistence type="inferred from homology"/>
<evidence type="ECO:0000256" key="10">
    <source>
        <dbReference type="ARBA" id="ARBA00038489"/>
    </source>
</evidence>
<evidence type="ECO:0000256" key="13">
    <source>
        <dbReference type="PIRSR" id="PIRSR000239-1"/>
    </source>
</evidence>
<evidence type="ECO:0000256" key="1">
    <source>
        <dbReference type="ARBA" id="ARBA00003330"/>
    </source>
</evidence>
<evidence type="ECO:0000256" key="5">
    <source>
        <dbReference type="ARBA" id="ARBA00022862"/>
    </source>
</evidence>
<dbReference type="InterPro" id="IPR000866">
    <property type="entry name" value="AhpC/TSA"/>
</dbReference>
<dbReference type="EC" id="1.11.1.24" evidence="3"/>
<dbReference type="GO" id="GO:0005737">
    <property type="term" value="C:cytoplasm"/>
    <property type="evidence" value="ECO:0007669"/>
    <property type="project" value="TreeGrafter"/>
</dbReference>
<dbReference type="PIRSF" id="PIRSF000239">
    <property type="entry name" value="AHPC"/>
    <property type="match status" value="1"/>
</dbReference>
<dbReference type="PROSITE" id="PS51352">
    <property type="entry name" value="THIOREDOXIN_2"/>
    <property type="match status" value="1"/>
</dbReference>
<feature type="domain" description="Thioredoxin" evidence="14">
    <location>
        <begin position="4"/>
        <end position="157"/>
    </location>
</feature>
<dbReference type="SUPFAM" id="SSF52833">
    <property type="entry name" value="Thioredoxin-like"/>
    <property type="match status" value="1"/>
</dbReference>
<feature type="active site" description="Cysteine sulfenic acid (-SOH) intermediate; for peroxidase activity" evidence="13">
    <location>
        <position position="46"/>
    </location>
</feature>
<protein>
    <recommendedName>
        <fullName evidence="3">thioredoxin-dependent peroxiredoxin</fullName>
        <ecNumber evidence="3">1.11.1.24</ecNumber>
    </recommendedName>
    <alternativeName>
        <fullName evidence="9">Thioredoxin peroxidase</fullName>
    </alternativeName>
    <alternativeName>
        <fullName evidence="11">Thioredoxin-dependent peroxiredoxin Bcp</fullName>
    </alternativeName>
</protein>
<dbReference type="PANTHER" id="PTHR42801">
    <property type="entry name" value="THIOREDOXIN-DEPENDENT PEROXIDE REDUCTASE"/>
    <property type="match status" value="1"/>
</dbReference>
<evidence type="ECO:0000256" key="12">
    <source>
        <dbReference type="ARBA" id="ARBA00049091"/>
    </source>
</evidence>
<sequence>MPFPEPGDLIPPFNVMATQGLKVSEKSLKGKITVLYFYPKDDTPGCTTEGQDFRDHLPAFQELGAQVIGVSRDTLASHEKFGTKYDLPFPLIADIDEALCRMFEVLKEKNMYGRKVMGVERSTFLIDMEGRVARIWRKVKVDGHVPEVLEAVKALRQEHSL</sequence>
<dbReference type="InterPro" id="IPR036249">
    <property type="entry name" value="Thioredoxin-like_sf"/>
</dbReference>
<evidence type="ECO:0000256" key="2">
    <source>
        <dbReference type="ARBA" id="ARBA00011245"/>
    </source>
</evidence>
<dbReference type="FunFam" id="3.40.30.10:FF:000007">
    <property type="entry name" value="Thioredoxin-dependent thiol peroxidase"/>
    <property type="match status" value="1"/>
</dbReference>
<keyword evidence="8" id="KW-0676">Redox-active center</keyword>
<organism evidence="15 16">
    <name type="scientific">Candidatus Macondimonas diazotrophica</name>
    <dbReference type="NCBI Taxonomy" id="2305248"/>
    <lineage>
        <taxon>Bacteria</taxon>
        <taxon>Pseudomonadati</taxon>
        <taxon>Pseudomonadota</taxon>
        <taxon>Gammaproteobacteria</taxon>
        <taxon>Chromatiales</taxon>
        <taxon>Ectothiorhodospiraceae</taxon>
        <taxon>Candidatus Macondimonas</taxon>
    </lineage>
</organism>
<reference evidence="15 16" key="1">
    <citation type="journal article" date="2019" name="ISME J.">
        <title>Candidatus Macondimonas diazotrophica, a novel gammaproteobacterial genus dominating crude-oil-contaminated coastal sediments.</title>
        <authorList>
            <person name="Karthikeyan S."/>
            <person name="Konstantinidis K."/>
        </authorList>
    </citation>
    <scope>NUCLEOTIDE SEQUENCE [LARGE SCALE GENOMIC DNA]</scope>
    <source>
        <strain evidence="15 16">KTK01</strain>
    </source>
</reference>
<keyword evidence="5" id="KW-0049">Antioxidant</keyword>
<dbReference type="InterPro" id="IPR024706">
    <property type="entry name" value="Peroxiredoxin_AhpC-typ"/>
</dbReference>
<dbReference type="Gene3D" id="3.40.30.10">
    <property type="entry name" value="Glutaredoxin"/>
    <property type="match status" value="1"/>
</dbReference>
<dbReference type="Proteomes" id="UP000297890">
    <property type="component" value="Unassembled WGS sequence"/>
</dbReference>
<dbReference type="GO" id="GO:0008379">
    <property type="term" value="F:thioredoxin peroxidase activity"/>
    <property type="evidence" value="ECO:0007669"/>
    <property type="project" value="TreeGrafter"/>
</dbReference>
<dbReference type="AlphaFoldDB" id="A0A4Z0FBW8"/>
<keyword evidence="4" id="KW-0575">Peroxidase</keyword>
<evidence type="ECO:0000313" key="16">
    <source>
        <dbReference type="Proteomes" id="UP000297890"/>
    </source>
</evidence>
<dbReference type="InterPro" id="IPR050924">
    <property type="entry name" value="Peroxiredoxin_BCP/PrxQ"/>
</dbReference>
<evidence type="ECO:0000256" key="3">
    <source>
        <dbReference type="ARBA" id="ARBA00013017"/>
    </source>
</evidence>
<dbReference type="RefSeq" id="WP_135280367.1">
    <property type="nucleotide sequence ID" value="NZ_SRIO01000001.1"/>
</dbReference>
<accession>A0A4Z0FBW8</accession>
<dbReference type="GO" id="GO:0034599">
    <property type="term" value="P:cellular response to oxidative stress"/>
    <property type="evidence" value="ECO:0007669"/>
    <property type="project" value="TreeGrafter"/>
</dbReference>
<dbReference type="InterPro" id="IPR013766">
    <property type="entry name" value="Thioredoxin_domain"/>
</dbReference>
<dbReference type="CDD" id="cd03017">
    <property type="entry name" value="PRX_BCP"/>
    <property type="match status" value="1"/>
</dbReference>
<evidence type="ECO:0000256" key="7">
    <source>
        <dbReference type="ARBA" id="ARBA00023157"/>
    </source>
</evidence>
<comment type="similarity">
    <text evidence="10">Belongs to the peroxiredoxin family. BCP/PrxQ subfamily.</text>
</comment>
<gene>
    <name evidence="15" type="ORF">E4680_00215</name>
</gene>
<evidence type="ECO:0000259" key="14">
    <source>
        <dbReference type="PROSITE" id="PS51352"/>
    </source>
</evidence>
<comment type="catalytic activity">
    <reaction evidence="12">
        <text>a hydroperoxide + [thioredoxin]-dithiol = an alcohol + [thioredoxin]-disulfide + H2O</text>
        <dbReference type="Rhea" id="RHEA:62620"/>
        <dbReference type="Rhea" id="RHEA-COMP:10698"/>
        <dbReference type="Rhea" id="RHEA-COMP:10700"/>
        <dbReference type="ChEBI" id="CHEBI:15377"/>
        <dbReference type="ChEBI" id="CHEBI:29950"/>
        <dbReference type="ChEBI" id="CHEBI:30879"/>
        <dbReference type="ChEBI" id="CHEBI:35924"/>
        <dbReference type="ChEBI" id="CHEBI:50058"/>
        <dbReference type="EC" id="1.11.1.24"/>
    </reaction>
</comment>
<comment type="caution">
    <text evidence="15">The sequence shown here is derived from an EMBL/GenBank/DDBJ whole genome shotgun (WGS) entry which is preliminary data.</text>
</comment>
<dbReference type="PANTHER" id="PTHR42801:SF4">
    <property type="entry name" value="AHPC_TSA FAMILY PROTEIN"/>
    <property type="match status" value="1"/>
</dbReference>
<comment type="subunit">
    <text evidence="2">Monomer.</text>
</comment>
<evidence type="ECO:0000256" key="8">
    <source>
        <dbReference type="ARBA" id="ARBA00023284"/>
    </source>
</evidence>
<dbReference type="Pfam" id="PF00578">
    <property type="entry name" value="AhpC-TSA"/>
    <property type="match status" value="1"/>
</dbReference>